<dbReference type="AlphaFoldDB" id="G2TML8"/>
<proteinExistence type="predicted"/>
<feature type="region of interest" description="Disordered" evidence="1">
    <location>
        <begin position="1"/>
        <end position="38"/>
    </location>
</feature>
<dbReference type="SUPFAM" id="SSF51726">
    <property type="entry name" value="UROD/MetE-like"/>
    <property type="match status" value="1"/>
</dbReference>
<dbReference type="Proteomes" id="UP000009283">
    <property type="component" value="Chromosome"/>
</dbReference>
<dbReference type="PANTHER" id="PTHR43844">
    <property type="entry name" value="METHIONINE SYNTHASE"/>
    <property type="match status" value="1"/>
</dbReference>
<dbReference type="CDD" id="cd03311">
    <property type="entry name" value="CIMS_C_terminal_like"/>
    <property type="match status" value="1"/>
</dbReference>
<evidence type="ECO:0000313" key="4">
    <source>
        <dbReference type="Proteomes" id="UP000009283"/>
    </source>
</evidence>
<dbReference type="InterPro" id="IPR002629">
    <property type="entry name" value="Met_Synth_C/arc"/>
</dbReference>
<dbReference type="HOGENOM" id="CLU_058877_0_0_9"/>
<protein>
    <submittedName>
        <fullName evidence="3">Methionine synthase vitamin-B12 independent</fullName>
    </submittedName>
</protein>
<sequence>MAKKTTPPFRADHVGSLLRPEKLKQARRRQESGEIPKEALRELENEEIKRIVEKQKEIGLQSVTDGEFRRAYWHFDFLENLTGVQGYESGGGIQFKEKQTKSHSIRIIGDLDFSGHPMIDDYKFLHSIAGDHTPKMTIPSPSMLHFRGKIAYGRYQADEDLFFHDLGKAYKKAIAAFYDAGCRYLQLDDTAWAYLCSDEQKEQLKARGLNPDHLEKLYARTINEAVSERPEDLTVTMHICRGNFRSTWIASGGYEPVAETLFNGLNIDGFFLEYDSDRAGGFEPLRHVQRKDLQIVLGLVTSKFGELENADDVKRRIDEASKYVPLEQLCLSPQCGFASTEEGNLLTEEEQWAKLSHVVKIAGEVWG</sequence>
<dbReference type="GO" id="GO:0003871">
    <property type="term" value="F:5-methyltetrahydropteroyltriglutamate-homocysteine S-methyltransferase activity"/>
    <property type="evidence" value="ECO:0007669"/>
    <property type="project" value="InterPro"/>
</dbReference>
<dbReference type="OrthoDB" id="6430685at2"/>
<dbReference type="InterPro" id="IPR038071">
    <property type="entry name" value="UROD/MetE-like_sf"/>
</dbReference>
<dbReference type="RefSeq" id="WP_014095670.1">
    <property type="nucleotide sequence ID" value="NC_016023.1"/>
</dbReference>
<gene>
    <name evidence="3" type="ORF">Bcoa_0286</name>
</gene>
<evidence type="ECO:0000313" key="3">
    <source>
        <dbReference type="EMBL" id="AEO99509.1"/>
    </source>
</evidence>
<dbReference type="Pfam" id="PF01717">
    <property type="entry name" value="Meth_synt_2"/>
    <property type="match status" value="1"/>
</dbReference>
<evidence type="ECO:0000256" key="1">
    <source>
        <dbReference type="SAM" id="MobiDB-lite"/>
    </source>
</evidence>
<dbReference type="NCBIfam" id="NF005085">
    <property type="entry name" value="PRK06520.1"/>
    <property type="match status" value="1"/>
</dbReference>
<reference evidence="3 4" key="1">
    <citation type="journal article" date="2011" name="Stand. Genomic Sci.">
        <title>Complete Genome Sequence of a thermotolerant sporogenic lactic acid bacterium, Bacillus coagulans strain 36D1.</title>
        <authorList>
            <person name="Rhee M.S."/>
            <person name="Moritz B.E."/>
            <person name="Xie G."/>
            <person name="Glavina Del Rio T."/>
            <person name="Dalin E."/>
            <person name="Tice H."/>
            <person name="Bruce D."/>
            <person name="Goodwin L."/>
            <person name="Chertkov O."/>
            <person name="Brettin T."/>
            <person name="Han C."/>
            <person name="Detter C."/>
            <person name="Pitluck S."/>
            <person name="Land M.L."/>
            <person name="Patel M."/>
            <person name="Ou M."/>
            <person name="Harbrucker R."/>
            <person name="Ingram L.O."/>
            <person name="Shanmugam K.T."/>
        </authorList>
    </citation>
    <scope>NUCLEOTIDE SEQUENCE [LARGE SCALE GENOMIC DNA]</scope>
    <source>
        <strain evidence="3 4">36D1</strain>
    </source>
</reference>
<dbReference type="EMBL" id="CP003056">
    <property type="protein sequence ID" value="AEO99509.1"/>
    <property type="molecule type" value="Genomic_DNA"/>
</dbReference>
<dbReference type="KEGG" id="bag:Bcoa_0286"/>
<dbReference type="Gene3D" id="3.20.20.210">
    <property type="match status" value="1"/>
</dbReference>
<feature type="domain" description="Cobalamin-independent methionine synthase MetE C-terminal/archaeal" evidence="2">
    <location>
        <begin position="14"/>
        <end position="362"/>
    </location>
</feature>
<dbReference type="GO" id="GO:0009086">
    <property type="term" value="P:methionine biosynthetic process"/>
    <property type="evidence" value="ECO:0007669"/>
    <property type="project" value="InterPro"/>
</dbReference>
<name>G2TML8_HEYCO</name>
<feature type="compositionally biased region" description="Basic and acidic residues" evidence="1">
    <location>
        <begin position="19"/>
        <end position="38"/>
    </location>
</feature>
<evidence type="ECO:0000259" key="2">
    <source>
        <dbReference type="Pfam" id="PF01717"/>
    </source>
</evidence>
<accession>G2TML8</accession>
<dbReference type="GO" id="GO:0008270">
    <property type="term" value="F:zinc ion binding"/>
    <property type="evidence" value="ECO:0007669"/>
    <property type="project" value="InterPro"/>
</dbReference>
<dbReference type="eggNOG" id="COG0620">
    <property type="taxonomic scope" value="Bacteria"/>
</dbReference>
<dbReference type="PANTHER" id="PTHR43844:SF1">
    <property type="entry name" value="METHIONINE SYNTHASE"/>
    <property type="match status" value="1"/>
</dbReference>
<organism evidence="3 4">
    <name type="scientific">Heyndrickxia coagulans 36D1</name>
    <dbReference type="NCBI Taxonomy" id="345219"/>
    <lineage>
        <taxon>Bacteria</taxon>
        <taxon>Bacillati</taxon>
        <taxon>Bacillota</taxon>
        <taxon>Bacilli</taxon>
        <taxon>Bacillales</taxon>
        <taxon>Bacillaceae</taxon>
        <taxon>Heyndrickxia</taxon>
    </lineage>
</organism>